<proteinExistence type="predicted"/>
<evidence type="ECO:0000256" key="1">
    <source>
        <dbReference type="SAM" id="MobiDB-lite"/>
    </source>
</evidence>
<feature type="region of interest" description="Disordered" evidence="1">
    <location>
        <begin position="1"/>
        <end position="35"/>
    </location>
</feature>
<organism evidence="2">
    <name type="scientific">Panulirus argus virus 1</name>
    <dbReference type="NCBI Taxonomy" id="380624"/>
    <lineage>
        <taxon>Viruses</taxon>
    </lineage>
</organism>
<accession>A0A6G9HDK0</accession>
<name>A0A6G9HDK0_9VIRU</name>
<reference evidence="2" key="1">
    <citation type="journal article" date="2020" name="MBio">
        <title>A New Family of DNA Viruses Causing Disease in Crustaceans from Diverse Aquatic Biomes.</title>
        <authorList>
            <person name="Subramaniam K."/>
            <person name="Behringer D.C."/>
            <person name="Bojko J."/>
            <person name="Yutin N."/>
            <person name="Clark A.S."/>
            <person name="Bateman K.S."/>
            <person name="van Aerle R."/>
            <person name="Bass D."/>
            <person name="Kerr R.C."/>
            <person name="Koonin E.V."/>
            <person name="Stentiford G.D."/>
            <person name="Waltzek T.B."/>
        </authorList>
    </citation>
    <scope>NUCLEOTIDE SEQUENCE</scope>
</reference>
<sequence>MMTTDRPIGPLARRKERKRGGKEEEEEEEGRLSAEEIRRRRRRCTTVRRQNLVRYRPCCNVGVDVRMLLHVSEDV</sequence>
<gene>
    <name evidence="2" type="primary">ORF13</name>
</gene>
<dbReference type="EMBL" id="MN604017">
    <property type="protein sequence ID" value="QIQ08633.1"/>
    <property type="molecule type" value="Genomic_DNA"/>
</dbReference>
<evidence type="ECO:0000313" key="2">
    <source>
        <dbReference type="EMBL" id="QIQ08633.1"/>
    </source>
</evidence>
<protein>
    <submittedName>
        <fullName evidence="2">Uncharacterized protein</fullName>
    </submittedName>
</protein>